<dbReference type="InterPro" id="IPR004101">
    <property type="entry name" value="Mur_ligase_C"/>
</dbReference>
<protein>
    <recommendedName>
        <fullName evidence="10">UDP-MurNAc-pentapeptide synthetase</fullName>
    </recommendedName>
</protein>
<dbReference type="GO" id="GO:0009252">
    <property type="term" value="P:peptidoglycan biosynthetic process"/>
    <property type="evidence" value="ECO:0007669"/>
    <property type="project" value="UniProtKB-KW"/>
</dbReference>
<evidence type="ECO:0000256" key="1">
    <source>
        <dbReference type="ARBA" id="ARBA00022490"/>
    </source>
</evidence>
<dbReference type="GO" id="GO:0071555">
    <property type="term" value="P:cell wall organization"/>
    <property type="evidence" value="ECO:0007669"/>
    <property type="project" value="UniProtKB-KW"/>
</dbReference>
<dbReference type="AlphaFoldDB" id="A0A381XNH1"/>
<evidence type="ECO:0000256" key="7">
    <source>
        <dbReference type="ARBA" id="ARBA00022984"/>
    </source>
</evidence>
<keyword evidence="4" id="KW-0547">Nucleotide-binding</keyword>
<evidence type="ECO:0000259" key="12">
    <source>
        <dbReference type="Pfam" id="PF02875"/>
    </source>
</evidence>
<dbReference type="Gene3D" id="3.90.190.20">
    <property type="entry name" value="Mur ligase, C-terminal domain"/>
    <property type="match status" value="1"/>
</dbReference>
<dbReference type="InterPro" id="IPR036615">
    <property type="entry name" value="Mur_ligase_C_dom_sf"/>
</dbReference>
<reference evidence="14" key="1">
    <citation type="submission" date="2018-05" db="EMBL/GenBank/DDBJ databases">
        <authorList>
            <person name="Lanie J.A."/>
            <person name="Ng W.-L."/>
            <person name="Kazmierczak K.M."/>
            <person name="Andrzejewski T.M."/>
            <person name="Davidsen T.M."/>
            <person name="Wayne K.J."/>
            <person name="Tettelin H."/>
            <person name="Glass J.I."/>
            <person name="Rusch D."/>
            <person name="Podicherti R."/>
            <person name="Tsui H.-C.T."/>
            <person name="Winkler M.E."/>
        </authorList>
    </citation>
    <scope>NUCLEOTIDE SEQUENCE</scope>
</reference>
<dbReference type="Gene3D" id="3.40.1190.10">
    <property type="entry name" value="Mur-like, catalytic domain"/>
    <property type="match status" value="1"/>
</dbReference>
<dbReference type="PANTHER" id="PTHR43024">
    <property type="entry name" value="UDP-N-ACETYLMURAMOYL-TRIPEPTIDE--D-ALANYL-D-ALANINE LIGASE"/>
    <property type="match status" value="1"/>
</dbReference>
<dbReference type="NCBIfam" id="TIGR01143">
    <property type="entry name" value="murF"/>
    <property type="match status" value="1"/>
</dbReference>
<gene>
    <name evidence="14" type="ORF">METZ01_LOCUS119168</name>
</gene>
<dbReference type="SUPFAM" id="SSF63418">
    <property type="entry name" value="MurE/MurF N-terminal domain"/>
    <property type="match status" value="1"/>
</dbReference>
<evidence type="ECO:0000256" key="6">
    <source>
        <dbReference type="ARBA" id="ARBA00022960"/>
    </source>
</evidence>
<keyword evidence="9" id="KW-0961">Cell wall biogenesis/degradation</keyword>
<dbReference type="GO" id="GO:0047480">
    <property type="term" value="F:UDP-N-acetylmuramoyl-tripeptide-D-alanyl-D-alanine ligase activity"/>
    <property type="evidence" value="ECO:0007669"/>
    <property type="project" value="InterPro"/>
</dbReference>
<feature type="non-terminal residue" evidence="14">
    <location>
        <position position="1"/>
    </location>
</feature>
<dbReference type="InterPro" id="IPR035911">
    <property type="entry name" value="MurE/MurF_N"/>
</dbReference>
<evidence type="ECO:0000256" key="4">
    <source>
        <dbReference type="ARBA" id="ARBA00022741"/>
    </source>
</evidence>
<keyword evidence="6" id="KW-0133">Cell shape</keyword>
<keyword evidence="5" id="KW-0067">ATP-binding</keyword>
<evidence type="ECO:0000256" key="5">
    <source>
        <dbReference type="ARBA" id="ARBA00022840"/>
    </source>
</evidence>
<dbReference type="InterPro" id="IPR005863">
    <property type="entry name" value="UDP-N-AcMur_synth"/>
</dbReference>
<name>A0A381XNH1_9ZZZZ</name>
<dbReference type="InterPro" id="IPR013221">
    <property type="entry name" value="Mur_ligase_cen"/>
</dbReference>
<evidence type="ECO:0000256" key="9">
    <source>
        <dbReference type="ARBA" id="ARBA00023316"/>
    </source>
</evidence>
<accession>A0A381XNH1</accession>
<dbReference type="HAMAP" id="MF_02019">
    <property type="entry name" value="MurF"/>
    <property type="match status" value="1"/>
</dbReference>
<dbReference type="Gene3D" id="3.40.1390.10">
    <property type="entry name" value="MurE/MurF, N-terminal domain"/>
    <property type="match status" value="1"/>
</dbReference>
<keyword evidence="2" id="KW-0436">Ligase</keyword>
<evidence type="ECO:0000256" key="8">
    <source>
        <dbReference type="ARBA" id="ARBA00023306"/>
    </source>
</evidence>
<evidence type="ECO:0000256" key="10">
    <source>
        <dbReference type="ARBA" id="ARBA00031461"/>
    </source>
</evidence>
<dbReference type="Pfam" id="PF02875">
    <property type="entry name" value="Mur_ligase_C"/>
    <property type="match status" value="1"/>
</dbReference>
<proteinExistence type="inferred from homology"/>
<evidence type="ECO:0000259" key="13">
    <source>
        <dbReference type="Pfam" id="PF08245"/>
    </source>
</evidence>
<evidence type="ECO:0000256" key="3">
    <source>
        <dbReference type="ARBA" id="ARBA00022618"/>
    </source>
</evidence>
<dbReference type="InterPro" id="IPR000713">
    <property type="entry name" value="Mur_ligase_N"/>
</dbReference>
<dbReference type="SUPFAM" id="SSF53623">
    <property type="entry name" value="MurD-like peptide ligases, catalytic domain"/>
    <property type="match status" value="1"/>
</dbReference>
<keyword evidence="1" id="KW-0963">Cytoplasm</keyword>
<dbReference type="InterPro" id="IPR036565">
    <property type="entry name" value="Mur-like_cat_sf"/>
</dbReference>
<dbReference type="Pfam" id="PF01225">
    <property type="entry name" value="Mur_ligase"/>
    <property type="match status" value="1"/>
</dbReference>
<dbReference type="PANTHER" id="PTHR43024:SF1">
    <property type="entry name" value="UDP-N-ACETYLMURAMOYL-TRIPEPTIDE--D-ALANYL-D-ALANINE LIGASE"/>
    <property type="match status" value="1"/>
</dbReference>
<dbReference type="GO" id="GO:0005524">
    <property type="term" value="F:ATP binding"/>
    <property type="evidence" value="ECO:0007669"/>
    <property type="project" value="UniProtKB-KW"/>
</dbReference>
<keyword evidence="3" id="KW-0132">Cell division</keyword>
<evidence type="ECO:0000313" key="14">
    <source>
        <dbReference type="EMBL" id="SVA66314.1"/>
    </source>
</evidence>
<dbReference type="GO" id="GO:0008360">
    <property type="term" value="P:regulation of cell shape"/>
    <property type="evidence" value="ECO:0007669"/>
    <property type="project" value="UniProtKB-KW"/>
</dbReference>
<keyword evidence="7" id="KW-0573">Peptidoglycan synthesis</keyword>
<evidence type="ECO:0000259" key="11">
    <source>
        <dbReference type="Pfam" id="PF01225"/>
    </source>
</evidence>
<feature type="domain" description="Mur ligase C-terminal" evidence="12">
    <location>
        <begin position="316"/>
        <end position="434"/>
    </location>
</feature>
<dbReference type="Pfam" id="PF08245">
    <property type="entry name" value="Mur_ligase_M"/>
    <property type="match status" value="1"/>
</dbReference>
<feature type="domain" description="Mur ligase N-terminal catalytic" evidence="11">
    <location>
        <begin position="26"/>
        <end position="87"/>
    </location>
</feature>
<evidence type="ECO:0000256" key="2">
    <source>
        <dbReference type="ARBA" id="ARBA00022598"/>
    </source>
</evidence>
<organism evidence="14">
    <name type="scientific">marine metagenome</name>
    <dbReference type="NCBI Taxonomy" id="408172"/>
    <lineage>
        <taxon>unclassified sequences</taxon>
        <taxon>metagenomes</taxon>
        <taxon>ecological metagenomes</taxon>
    </lineage>
</organism>
<sequence length="456" mass="47911">VVVRTLAAVAQKVNGELIGRDTSFDVVSIDTRSLSPGALFVAIRGDRFDGNDFVAEAHSLGAAGALVSSPAAIPLPQVQVNDTREAFGLMAHAWRDNFSLPVIAVTGSNGKTTVREFIASILRVRGQLCVTQGNLNNDLGVPLTLMCLNEKHRVLIVEMGANHAGEIAHLSELICPTVGVITNANCTHLEGFGSLEGVVAAKGELLEHLPPTGVAVLNADDHYCNDWRLRSRAETVVTFGFSDGADCCVSGEPTYGPASSSFTLRLPGAELLEVHLPLPGRHNILNAMAAAAATFALGTPPEDIINGLGDAHTVDGRMTLLRGRLGSTIVDDSYNANPASAKAALDYLSGKAGRRVFVLGDMAELGPDAGKFHSEVGEYAKDRCDVLIAIGPFSEFAARAFGNGAHMCVDINAAEDQLSNALASDVTIVVKGSRVMGLEALVNKLVEEDSKNEVGP</sequence>
<dbReference type="EMBL" id="UINC01015813">
    <property type="protein sequence ID" value="SVA66314.1"/>
    <property type="molecule type" value="Genomic_DNA"/>
</dbReference>
<keyword evidence="8" id="KW-0131">Cell cycle</keyword>
<dbReference type="GO" id="GO:0051301">
    <property type="term" value="P:cell division"/>
    <property type="evidence" value="ECO:0007669"/>
    <property type="project" value="UniProtKB-KW"/>
</dbReference>
<dbReference type="InterPro" id="IPR051046">
    <property type="entry name" value="MurCDEF_CellWall_CoF430Synth"/>
</dbReference>
<dbReference type="SUPFAM" id="SSF53244">
    <property type="entry name" value="MurD-like peptide ligases, peptide-binding domain"/>
    <property type="match status" value="1"/>
</dbReference>
<feature type="domain" description="Mur ligase central" evidence="13">
    <location>
        <begin position="105"/>
        <end position="293"/>
    </location>
</feature>